<evidence type="ECO:0000313" key="2">
    <source>
        <dbReference type="Proteomes" id="UP000000954"/>
    </source>
</evidence>
<reference evidence="1 2" key="1">
    <citation type="journal article" date="2009" name="Stand. Genomic Sci.">
        <title>Complete genome sequence of Cryptobacterium curtum type strain (12-3).</title>
        <authorList>
            <person name="Mavrommatis K."/>
            <person name="Pukall R."/>
            <person name="Rohde C."/>
            <person name="Chen F."/>
            <person name="Sims D."/>
            <person name="Brettin T."/>
            <person name="Kuske C."/>
            <person name="Detter J.C."/>
            <person name="Han C."/>
            <person name="Lapidus A."/>
            <person name="Copeland A."/>
            <person name="Glavina Del Rio T."/>
            <person name="Nolan M."/>
            <person name="Lucas S."/>
            <person name="Tice H."/>
            <person name="Cheng J.F."/>
            <person name="Bruce D."/>
            <person name="Goodwin L."/>
            <person name="Pitluck S."/>
            <person name="Ovchinnikova G."/>
            <person name="Pati A."/>
            <person name="Ivanova N."/>
            <person name="Chen A."/>
            <person name="Palaniappan K."/>
            <person name="Chain P."/>
            <person name="D'haeseleer P."/>
            <person name="Goker M."/>
            <person name="Bristow J."/>
            <person name="Eisen J.A."/>
            <person name="Markowitz V."/>
            <person name="Hugenholtz P."/>
            <person name="Rohde M."/>
            <person name="Klenk H.P."/>
            <person name="Kyrpides N.C."/>
        </authorList>
    </citation>
    <scope>NUCLEOTIDE SEQUENCE [LARGE SCALE GENOMIC DNA]</scope>
    <source>
        <strain evidence="2">ATCC 700683 / DSM 15641 / 12-3</strain>
    </source>
</reference>
<dbReference type="KEGG" id="ccu:Ccur_06120"/>
<dbReference type="Proteomes" id="UP000000954">
    <property type="component" value="Chromosome"/>
</dbReference>
<name>C7MN38_CRYCD</name>
<evidence type="ECO:0000313" key="1">
    <source>
        <dbReference type="EMBL" id="ACU94328.1"/>
    </source>
</evidence>
<dbReference type="RefSeq" id="WP_012803016.1">
    <property type="nucleotide sequence ID" value="NC_013170.1"/>
</dbReference>
<organism evidence="1 2">
    <name type="scientific">Cryptobacterium curtum (strain ATCC 700683 / DSM 15641 / CCUG 43107 / 12-3)</name>
    <dbReference type="NCBI Taxonomy" id="469378"/>
    <lineage>
        <taxon>Bacteria</taxon>
        <taxon>Bacillati</taxon>
        <taxon>Actinomycetota</taxon>
        <taxon>Coriobacteriia</taxon>
        <taxon>Eggerthellales</taxon>
        <taxon>Eggerthellaceae</taxon>
        <taxon>Cryptobacterium</taxon>
    </lineage>
</organism>
<dbReference type="HOGENOM" id="CLU_046106_1_0_11"/>
<evidence type="ECO:0008006" key="3">
    <source>
        <dbReference type="Google" id="ProtNLM"/>
    </source>
</evidence>
<dbReference type="STRING" id="469378.Ccur_06120"/>
<protein>
    <recommendedName>
        <fullName evidence="3">DUF697 domain-containing protein</fullName>
    </recommendedName>
</protein>
<gene>
    <name evidence="1" type="ordered locus">Ccur_06120</name>
</gene>
<dbReference type="AlphaFoldDB" id="C7MN38"/>
<dbReference type="EMBL" id="CP001682">
    <property type="protein sequence ID" value="ACU94328.1"/>
    <property type="molecule type" value="Genomic_DNA"/>
</dbReference>
<sequence length="471" mass="49861">MKLPINIPELLKAAEGINEARALPVRVALFIDPTADEMLVHALRDAFVAGDAQAITSVWELSLDEWQNAVGYDLAVLVAGAYESTGEVSCRLRDAGVVTLTVTNLPVIAQELAAATASSLLPEDVIGPDPQVDGHNAADSRFNEEPYPMTVDRIRSVIETMGQWIVHTFTDKRLAFARSYPFVRRPFALDCVNTTSIQNAGIGAVVIIPGADMPLMTFNQAKMVLRIGAAWGYEMTLARWRELACVVGAGFACRSVARQVAPLVPGAGFALRAGIGAVGTQAIGRAAIAYFEGLSRSADTAEADTTEVNAAKVDTVKTYAIESGAVHVDAVEAGAVHPGAVVSNKQSAIQPVLRTFAAYAPVVADGAREVATQALAAGQRAGERAVPFVRNEVAPRAREVASYAAPMVKGVAGFAWDAAQPTLRRFAEAATPVVQSTAKRLSPALQEAFPRLSLVVRAGLAHERKGKADKE</sequence>
<accession>C7MN38</accession>
<proteinExistence type="predicted"/>
<dbReference type="OrthoDB" id="5243947at2"/>
<keyword evidence="2" id="KW-1185">Reference proteome</keyword>
<dbReference type="eggNOG" id="COG3597">
    <property type="taxonomic scope" value="Bacteria"/>
</dbReference>